<sequence>MGKTSKEIIEMTDKYGANNYKPLPVVISEAEGVWVKDPEGNQYMDMLSAYSALNQGHRHPKIIQALKEQADRVTLTSRAFHNDQLGPWYEKLCKITGKNMVLPMNTGAEAVESAIKVARRWAYDVKGVEEDKAEIIGCIGNFHGRTLLPVSLSSEKEYQRGFGPLIPGIKLIPYGDIEALKQAITPNTAAFIVEPIQGEAGIIVPPEGFLKAAQQVCKEQNVLLIADEIQTGLGRTGKMFACEWEDVVPDVYILGKALGGGVIPISAVVANSDILGVLNPGSHGSTFGGNPLACAVSIASLDVIEEEKLAERSLELGEYFKGELQKINSPVIKEVRGKGLFIGVELKEAARKYCEQLMEKGLLCKETHEYVIRFAPPLIITKEQIDWALERIKEVLE</sequence>
<evidence type="ECO:0000256" key="7">
    <source>
        <dbReference type="ARBA" id="ARBA00022650"/>
    </source>
</evidence>
<comment type="pathway">
    <text evidence="2 11">Amino-acid biosynthesis; L-proline biosynthesis; L-glutamate 5-semialdehyde from L-ornithine: step 1/1.</text>
</comment>
<dbReference type="Gene3D" id="3.40.640.10">
    <property type="entry name" value="Type I PLP-dependent aspartate aminotransferase-like (Major domain)"/>
    <property type="match status" value="1"/>
</dbReference>
<dbReference type="HAMAP" id="MF_01689">
    <property type="entry name" value="Ornith_aminotrans_3"/>
    <property type="match status" value="1"/>
</dbReference>
<dbReference type="PIRSF" id="PIRSF000521">
    <property type="entry name" value="Transaminase_4ab_Lys_Orn"/>
    <property type="match status" value="1"/>
</dbReference>
<dbReference type="GO" id="GO:0055129">
    <property type="term" value="P:L-proline biosynthetic process"/>
    <property type="evidence" value="ECO:0007669"/>
    <property type="project" value="UniProtKB-UniRule"/>
</dbReference>
<dbReference type="InterPro" id="IPR015422">
    <property type="entry name" value="PyrdxlP-dep_Trfase_small"/>
</dbReference>
<dbReference type="InterPro" id="IPR015424">
    <property type="entry name" value="PyrdxlP-dep_Trfase"/>
</dbReference>
<dbReference type="InterPro" id="IPR049704">
    <property type="entry name" value="Aminotrans_3_PPA_site"/>
</dbReference>
<reference evidence="12 13" key="1">
    <citation type="submission" date="2019-02" db="EMBL/GenBank/DDBJ databases">
        <title>Ureibacillus thermophilus.</title>
        <authorList>
            <person name="Sunny J.S."/>
            <person name="Natarajan A."/>
            <person name="Saleena L.M."/>
        </authorList>
    </citation>
    <scope>NUCLEOTIDE SEQUENCE [LARGE SCALE GENOMIC DNA]</scope>
    <source>
        <strain evidence="12 13">LM102</strain>
    </source>
</reference>
<dbReference type="PROSITE" id="PS00600">
    <property type="entry name" value="AA_TRANSFER_CLASS_3"/>
    <property type="match status" value="1"/>
</dbReference>
<evidence type="ECO:0000256" key="1">
    <source>
        <dbReference type="ARBA" id="ARBA00001933"/>
    </source>
</evidence>
<evidence type="ECO:0000313" key="13">
    <source>
        <dbReference type="Proteomes" id="UP000291151"/>
    </source>
</evidence>
<dbReference type="InterPro" id="IPR005814">
    <property type="entry name" value="Aminotrans_3"/>
</dbReference>
<evidence type="ECO:0000256" key="2">
    <source>
        <dbReference type="ARBA" id="ARBA00004998"/>
    </source>
</evidence>
<keyword evidence="4 11" id="KW-0963">Cytoplasm</keyword>
<dbReference type="AlphaFoldDB" id="A0A4P6URK6"/>
<dbReference type="Pfam" id="PF00202">
    <property type="entry name" value="Aminotran_3"/>
    <property type="match status" value="1"/>
</dbReference>
<dbReference type="InterPro" id="IPR010164">
    <property type="entry name" value="Orn_aminotrans"/>
</dbReference>
<dbReference type="Gene3D" id="3.90.1150.10">
    <property type="entry name" value="Aspartate Aminotransferase, domain 1"/>
    <property type="match status" value="1"/>
</dbReference>
<comment type="function">
    <text evidence="11">Catalyzes the interconversion of ornithine to glutamate semialdehyde.</text>
</comment>
<evidence type="ECO:0000256" key="9">
    <source>
        <dbReference type="ARBA" id="ARBA00022898"/>
    </source>
</evidence>
<evidence type="ECO:0000256" key="8">
    <source>
        <dbReference type="ARBA" id="ARBA00022679"/>
    </source>
</evidence>
<keyword evidence="9 11" id="KW-0663">Pyridoxal phosphate</keyword>
<keyword evidence="5 11" id="KW-0032">Aminotransferase</keyword>
<dbReference type="GO" id="GO:0042802">
    <property type="term" value="F:identical protein binding"/>
    <property type="evidence" value="ECO:0007669"/>
    <property type="project" value="TreeGrafter"/>
</dbReference>
<gene>
    <name evidence="11" type="primary">rocD</name>
    <name evidence="12" type="ORF">DKZ56_01575</name>
</gene>
<dbReference type="EMBL" id="CP036528">
    <property type="protein sequence ID" value="QBK24701.1"/>
    <property type="molecule type" value="Genomic_DNA"/>
</dbReference>
<evidence type="ECO:0000256" key="11">
    <source>
        <dbReference type="HAMAP-Rule" id="MF_01689"/>
    </source>
</evidence>
<dbReference type="EC" id="2.6.1.13" evidence="3 11"/>
<dbReference type="InterPro" id="IPR034757">
    <property type="entry name" value="Ornith_aminotrans_bact"/>
</dbReference>
<dbReference type="Proteomes" id="UP000291151">
    <property type="component" value="Chromosome"/>
</dbReference>
<feature type="modified residue" description="N6-(pyridoxal phosphate)lysine" evidence="11">
    <location>
        <position position="256"/>
    </location>
</feature>
<comment type="similarity">
    <text evidence="11">Belongs to the class-III pyridoxal-phosphate-dependent aminotransferase family. OAT subfamily.</text>
</comment>
<dbReference type="NCBIfam" id="TIGR01885">
    <property type="entry name" value="Orn_aminotrans"/>
    <property type="match status" value="1"/>
</dbReference>
<name>A0A4P6URK6_9BACL</name>
<dbReference type="PANTHER" id="PTHR11986:SF18">
    <property type="entry name" value="ORNITHINE AMINOTRANSFERASE, MITOCHONDRIAL"/>
    <property type="match status" value="1"/>
</dbReference>
<comment type="subcellular location">
    <subcellularLocation>
        <location evidence="11">Cytoplasm</location>
    </subcellularLocation>
</comment>
<dbReference type="NCBIfam" id="NF003145">
    <property type="entry name" value="PRK04073.1"/>
    <property type="match status" value="1"/>
</dbReference>
<evidence type="ECO:0000256" key="6">
    <source>
        <dbReference type="ARBA" id="ARBA00022605"/>
    </source>
</evidence>
<comment type="cofactor">
    <cofactor evidence="1 11">
        <name>pyridoxal 5'-phosphate</name>
        <dbReference type="ChEBI" id="CHEBI:597326"/>
    </cofactor>
</comment>
<comment type="catalytic activity">
    <reaction evidence="11">
        <text>a 2-oxocarboxylate + L-ornithine = L-glutamate 5-semialdehyde + an L-alpha-amino acid</text>
        <dbReference type="Rhea" id="RHEA:13877"/>
        <dbReference type="ChEBI" id="CHEBI:35179"/>
        <dbReference type="ChEBI" id="CHEBI:46911"/>
        <dbReference type="ChEBI" id="CHEBI:58066"/>
        <dbReference type="ChEBI" id="CHEBI:59869"/>
        <dbReference type="EC" id="2.6.1.13"/>
    </reaction>
</comment>
<evidence type="ECO:0000256" key="5">
    <source>
        <dbReference type="ARBA" id="ARBA00022576"/>
    </source>
</evidence>
<evidence type="ECO:0000313" key="12">
    <source>
        <dbReference type="EMBL" id="QBK24701.1"/>
    </source>
</evidence>
<evidence type="ECO:0000256" key="10">
    <source>
        <dbReference type="ARBA" id="ARBA00030587"/>
    </source>
</evidence>
<dbReference type="RefSeq" id="WP_208650974.1">
    <property type="nucleotide sequence ID" value="NZ_CP036528.1"/>
</dbReference>
<dbReference type="GO" id="GO:0005737">
    <property type="term" value="C:cytoplasm"/>
    <property type="evidence" value="ECO:0007669"/>
    <property type="project" value="UniProtKB-SubCell"/>
</dbReference>
<dbReference type="InterPro" id="IPR015421">
    <property type="entry name" value="PyrdxlP-dep_Trfase_major"/>
</dbReference>
<keyword evidence="6 11" id="KW-0028">Amino-acid biosynthesis</keyword>
<dbReference type="SUPFAM" id="SSF53383">
    <property type="entry name" value="PLP-dependent transferases"/>
    <property type="match status" value="1"/>
</dbReference>
<dbReference type="UniPathway" id="UPA00098">
    <property type="reaction ID" value="UER00358"/>
</dbReference>
<protein>
    <recommendedName>
        <fullName evidence="3 11">Ornithine aminotransferase</fullName>
        <shortName evidence="11">OAT</shortName>
        <ecNumber evidence="3 11">2.6.1.13</ecNumber>
    </recommendedName>
    <alternativeName>
        <fullName evidence="10 11">Ornithine--oxo-acid aminotransferase</fullName>
    </alternativeName>
</protein>
<organism evidence="12 13">
    <name type="scientific">Ureibacillus thermophilus</name>
    <dbReference type="NCBI Taxonomy" id="367743"/>
    <lineage>
        <taxon>Bacteria</taxon>
        <taxon>Bacillati</taxon>
        <taxon>Bacillota</taxon>
        <taxon>Bacilli</taxon>
        <taxon>Bacillales</taxon>
        <taxon>Caryophanaceae</taxon>
        <taxon>Ureibacillus</taxon>
    </lineage>
</organism>
<dbReference type="CDD" id="cd00610">
    <property type="entry name" value="OAT_like"/>
    <property type="match status" value="1"/>
</dbReference>
<accession>A0A4P6URK6</accession>
<dbReference type="InterPro" id="IPR050103">
    <property type="entry name" value="Class-III_PLP-dep_AT"/>
</dbReference>
<evidence type="ECO:0000256" key="3">
    <source>
        <dbReference type="ARBA" id="ARBA00012924"/>
    </source>
</evidence>
<dbReference type="KEGG" id="uth:DKZ56_01575"/>
<keyword evidence="7 11" id="KW-0641">Proline biosynthesis</keyword>
<proteinExistence type="inferred from homology"/>
<dbReference type="FunFam" id="3.40.640.10:FF:000011">
    <property type="entry name" value="Ornithine aminotransferase"/>
    <property type="match status" value="1"/>
</dbReference>
<evidence type="ECO:0000256" key="4">
    <source>
        <dbReference type="ARBA" id="ARBA00022490"/>
    </source>
</evidence>
<dbReference type="GO" id="GO:0004587">
    <property type="term" value="F:ornithine aminotransferase activity"/>
    <property type="evidence" value="ECO:0007669"/>
    <property type="project" value="UniProtKB-UniRule"/>
</dbReference>
<dbReference type="PANTHER" id="PTHR11986">
    <property type="entry name" value="AMINOTRANSFERASE CLASS III"/>
    <property type="match status" value="1"/>
</dbReference>
<dbReference type="GO" id="GO:0030170">
    <property type="term" value="F:pyridoxal phosphate binding"/>
    <property type="evidence" value="ECO:0007669"/>
    <property type="project" value="UniProtKB-UniRule"/>
</dbReference>
<keyword evidence="13" id="KW-1185">Reference proteome</keyword>
<keyword evidence="8 11" id="KW-0808">Transferase</keyword>